<dbReference type="GO" id="GO:0043235">
    <property type="term" value="C:receptor complex"/>
    <property type="evidence" value="ECO:0007669"/>
    <property type="project" value="TreeGrafter"/>
</dbReference>
<dbReference type="FunFam" id="1.10.510.10:FF:000007">
    <property type="entry name" value="Fibroblast growth factor receptor"/>
    <property type="match status" value="1"/>
</dbReference>
<dbReference type="InterPro" id="IPR050122">
    <property type="entry name" value="RTK"/>
</dbReference>
<dbReference type="EC" id="2.7.10.1" evidence="2"/>
<evidence type="ECO:0000256" key="25">
    <source>
        <dbReference type="SAM" id="MobiDB-lite"/>
    </source>
</evidence>
<evidence type="ECO:0000256" key="9">
    <source>
        <dbReference type="ARBA" id="ARBA00022777"/>
    </source>
</evidence>
<dbReference type="InterPro" id="IPR020635">
    <property type="entry name" value="Tyr_kinase_cat_dom"/>
</dbReference>
<keyword evidence="5 26" id="KW-0812">Transmembrane</keyword>
<feature type="binding site" evidence="21">
    <location>
        <begin position="679"/>
        <end position="686"/>
    </location>
    <ligand>
        <name>ATP</name>
        <dbReference type="ChEBI" id="CHEBI:30616"/>
    </ligand>
</feature>
<comment type="caution">
    <text evidence="29">The sequence shown here is derived from an EMBL/GenBank/DDBJ whole genome shotgun (WGS) entry which is preliminary data.</text>
</comment>
<feature type="binding site" evidence="22">
    <location>
        <position position="821"/>
    </location>
    <ligand>
        <name>Mg(2+)</name>
        <dbReference type="ChEBI" id="CHEBI:18420"/>
    </ligand>
</feature>
<dbReference type="FunCoup" id="A0A6L2PN62">
    <property type="interactions" value="121"/>
</dbReference>
<keyword evidence="4" id="KW-0808">Transferase</keyword>
<dbReference type="Proteomes" id="UP000502823">
    <property type="component" value="Unassembled WGS sequence"/>
</dbReference>
<feature type="region of interest" description="Disordered" evidence="25">
    <location>
        <begin position="965"/>
        <end position="988"/>
    </location>
</feature>
<dbReference type="InParanoid" id="A0A6L2PN62"/>
<keyword evidence="8 21" id="KW-0547">Nucleotide-binding</keyword>
<keyword evidence="10 21" id="KW-0067">ATP-binding</keyword>
<feature type="domain" description="Ig-like" evidence="28">
    <location>
        <begin position="444"/>
        <end position="537"/>
    </location>
</feature>
<evidence type="ECO:0000256" key="24">
    <source>
        <dbReference type="PROSITE-ProRule" id="PRU10141"/>
    </source>
</evidence>
<dbReference type="InterPro" id="IPR000719">
    <property type="entry name" value="Prot_kinase_dom"/>
</dbReference>
<comment type="subcellular location">
    <subcellularLocation>
        <location evidence="1">Membrane</location>
        <topology evidence="1">Single-pass membrane protein</topology>
    </subcellularLocation>
</comment>
<dbReference type="Pfam" id="PF07714">
    <property type="entry name" value="PK_Tyr_Ser-Thr"/>
    <property type="match status" value="1"/>
</dbReference>
<evidence type="ECO:0000313" key="29">
    <source>
        <dbReference type="EMBL" id="GFG32582.1"/>
    </source>
</evidence>
<evidence type="ECO:0000256" key="3">
    <source>
        <dbReference type="ARBA" id="ARBA00022553"/>
    </source>
</evidence>
<keyword evidence="15" id="KW-0675">Receptor</keyword>
<dbReference type="InterPro" id="IPR003598">
    <property type="entry name" value="Ig_sub2"/>
</dbReference>
<dbReference type="Pfam" id="PF13927">
    <property type="entry name" value="Ig_3"/>
    <property type="match status" value="2"/>
</dbReference>
<dbReference type="FunFam" id="3.30.200.20:FF:000593">
    <property type="entry name" value="Predicted protein"/>
    <property type="match status" value="1"/>
</dbReference>
<keyword evidence="30" id="KW-1185">Reference proteome</keyword>
<dbReference type="SMART" id="SM00409">
    <property type="entry name" value="IG"/>
    <property type="match status" value="4"/>
</dbReference>
<keyword evidence="3" id="KW-0597">Phosphoprotein</keyword>
<dbReference type="InterPro" id="IPR001245">
    <property type="entry name" value="Ser-Thr/Tyr_kinase_cat_dom"/>
</dbReference>
<dbReference type="Gene3D" id="3.30.200.20">
    <property type="entry name" value="Phosphorylase Kinase, domain 1"/>
    <property type="match status" value="1"/>
</dbReference>
<evidence type="ECO:0000256" key="4">
    <source>
        <dbReference type="ARBA" id="ARBA00022679"/>
    </source>
</evidence>
<evidence type="ECO:0000256" key="15">
    <source>
        <dbReference type="ARBA" id="ARBA00023170"/>
    </source>
</evidence>
<evidence type="ECO:0000256" key="12">
    <source>
        <dbReference type="ARBA" id="ARBA00023136"/>
    </source>
</evidence>
<comment type="catalytic activity">
    <reaction evidence="18">
        <text>L-tyrosyl-[protein] + ATP = O-phospho-L-tyrosyl-[protein] + ADP + H(+)</text>
        <dbReference type="Rhea" id="RHEA:10596"/>
        <dbReference type="Rhea" id="RHEA-COMP:10136"/>
        <dbReference type="Rhea" id="RHEA-COMP:20101"/>
        <dbReference type="ChEBI" id="CHEBI:15378"/>
        <dbReference type="ChEBI" id="CHEBI:30616"/>
        <dbReference type="ChEBI" id="CHEBI:46858"/>
        <dbReference type="ChEBI" id="CHEBI:61978"/>
        <dbReference type="ChEBI" id="CHEBI:456216"/>
        <dbReference type="EC" id="2.7.10.1"/>
    </reaction>
</comment>
<evidence type="ECO:0000256" key="5">
    <source>
        <dbReference type="ARBA" id="ARBA00022692"/>
    </source>
</evidence>
<feature type="transmembrane region" description="Helical" evidence="26">
    <location>
        <begin position="556"/>
        <end position="579"/>
    </location>
</feature>
<protein>
    <recommendedName>
        <fullName evidence="2">receptor protein-tyrosine kinase</fullName>
        <ecNumber evidence="2">2.7.10.1</ecNumber>
    </recommendedName>
</protein>
<evidence type="ECO:0000256" key="22">
    <source>
        <dbReference type="PIRSR" id="PIRSR000615-3"/>
    </source>
</evidence>
<reference evidence="30" key="1">
    <citation type="submission" date="2020-01" db="EMBL/GenBank/DDBJ databases">
        <title>Draft genome sequence of the Termite Coptotermes fromosanus.</title>
        <authorList>
            <person name="Itakura S."/>
            <person name="Yosikawa Y."/>
            <person name="Umezawa K."/>
        </authorList>
    </citation>
    <scope>NUCLEOTIDE SEQUENCE [LARGE SCALE GENOMIC DNA]</scope>
</reference>
<dbReference type="InterPro" id="IPR013783">
    <property type="entry name" value="Ig-like_fold"/>
</dbReference>
<dbReference type="Gene3D" id="1.10.510.10">
    <property type="entry name" value="Transferase(Phosphotransferase) domain 1"/>
    <property type="match status" value="1"/>
</dbReference>
<feature type="active site" description="Proton acceptor" evidence="20">
    <location>
        <position position="816"/>
    </location>
</feature>
<feature type="domain" description="Ig-like" evidence="28">
    <location>
        <begin position="222"/>
        <end position="308"/>
    </location>
</feature>
<evidence type="ECO:0000256" key="19">
    <source>
        <dbReference type="ARBA" id="ARBA00056965"/>
    </source>
</evidence>
<dbReference type="AlphaFoldDB" id="A0A6L2PN62"/>
<dbReference type="Gene3D" id="2.60.40.10">
    <property type="entry name" value="Immunoglobulins"/>
    <property type="match status" value="4"/>
</dbReference>
<organism evidence="29 30">
    <name type="scientific">Coptotermes formosanus</name>
    <name type="common">Formosan subterranean termite</name>
    <dbReference type="NCBI Taxonomy" id="36987"/>
    <lineage>
        <taxon>Eukaryota</taxon>
        <taxon>Metazoa</taxon>
        <taxon>Ecdysozoa</taxon>
        <taxon>Arthropoda</taxon>
        <taxon>Hexapoda</taxon>
        <taxon>Insecta</taxon>
        <taxon>Pterygota</taxon>
        <taxon>Neoptera</taxon>
        <taxon>Polyneoptera</taxon>
        <taxon>Dictyoptera</taxon>
        <taxon>Blattodea</taxon>
        <taxon>Blattoidea</taxon>
        <taxon>Termitoidae</taxon>
        <taxon>Rhinotermitidae</taxon>
        <taxon>Coptotermes</taxon>
    </lineage>
</organism>
<dbReference type="InterPro" id="IPR003599">
    <property type="entry name" value="Ig_sub"/>
</dbReference>
<dbReference type="GO" id="GO:0005524">
    <property type="term" value="F:ATP binding"/>
    <property type="evidence" value="ECO:0007669"/>
    <property type="project" value="UniProtKB-UniRule"/>
</dbReference>
<feature type="binding site" evidence="21 24">
    <location>
        <position position="706"/>
    </location>
    <ligand>
        <name>ATP</name>
        <dbReference type="ChEBI" id="CHEBI:30616"/>
    </ligand>
</feature>
<name>A0A6L2PN62_COPFO</name>
<dbReference type="GO" id="GO:0007169">
    <property type="term" value="P:cell surface receptor protein tyrosine kinase signaling pathway"/>
    <property type="evidence" value="ECO:0007669"/>
    <property type="project" value="TreeGrafter"/>
</dbReference>
<keyword evidence="22" id="KW-0460">Magnesium</keyword>
<feature type="domain" description="Ig-like" evidence="28">
    <location>
        <begin position="130"/>
        <end position="207"/>
    </location>
</feature>
<evidence type="ECO:0000256" key="8">
    <source>
        <dbReference type="ARBA" id="ARBA00022741"/>
    </source>
</evidence>
<keyword evidence="7" id="KW-0677">Repeat</keyword>
<dbReference type="Pfam" id="PF07679">
    <property type="entry name" value="I-set"/>
    <property type="match status" value="2"/>
</dbReference>
<dbReference type="SUPFAM" id="SSF48726">
    <property type="entry name" value="Immunoglobulin"/>
    <property type="match status" value="4"/>
</dbReference>
<dbReference type="PROSITE" id="PS50011">
    <property type="entry name" value="PROTEIN_KINASE_DOM"/>
    <property type="match status" value="1"/>
</dbReference>
<dbReference type="InterPro" id="IPR008266">
    <property type="entry name" value="Tyr_kinase_AS"/>
</dbReference>
<evidence type="ECO:0000256" key="16">
    <source>
        <dbReference type="ARBA" id="ARBA00023180"/>
    </source>
</evidence>
<evidence type="ECO:0000256" key="17">
    <source>
        <dbReference type="ARBA" id="ARBA00023319"/>
    </source>
</evidence>
<keyword evidence="13" id="KW-0829">Tyrosine-protein kinase</keyword>
<evidence type="ECO:0000259" key="27">
    <source>
        <dbReference type="PROSITE" id="PS50011"/>
    </source>
</evidence>
<dbReference type="InterPro" id="IPR011009">
    <property type="entry name" value="Kinase-like_dom_sf"/>
</dbReference>
<feature type="binding site" evidence="22">
    <location>
        <position position="834"/>
    </location>
    <ligand>
        <name>Mg(2+)</name>
        <dbReference type="ChEBI" id="CHEBI:18420"/>
    </ligand>
</feature>
<dbReference type="OrthoDB" id="5984265at2759"/>
<keyword evidence="6" id="KW-0732">Signal</keyword>
<evidence type="ECO:0000256" key="20">
    <source>
        <dbReference type="PIRSR" id="PIRSR000615-1"/>
    </source>
</evidence>
<gene>
    <name evidence="29" type="ORF">Cfor_12353</name>
</gene>
<keyword evidence="12 26" id="KW-0472">Membrane</keyword>
<comment type="function">
    <text evidence="19">Receptor for basic fibroblast growth factor.</text>
</comment>
<dbReference type="InterPro" id="IPR017441">
    <property type="entry name" value="Protein_kinase_ATP_BS"/>
</dbReference>
<evidence type="ECO:0000256" key="7">
    <source>
        <dbReference type="ARBA" id="ARBA00022737"/>
    </source>
</evidence>
<evidence type="ECO:0000256" key="26">
    <source>
        <dbReference type="SAM" id="Phobius"/>
    </source>
</evidence>
<evidence type="ECO:0000256" key="2">
    <source>
        <dbReference type="ARBA" id="ARBA00011902"/>
    </source>
</evidence>
<dbReference type="GO" id="GO:0004714">
    <property type="term" value="F:transmembrane receptor protein tyrosine kinase activity"/>
    <property type="evidence" value="ECO:0007669"/>
    <property type="project" value="UniProtKB-EC"/>
</dbReference>
<keyword evidence="9" id="KW-0418">Kinase</keyword>
<dbReference type="PROSITE" id="PS50835">
    <property type="entry name" value="IG_LIKE"/>
    <property type="match status" value="4"/>
</dbReference>
<dbReference type="InterPro" id="IPR036179">
    <property type="entry name" value="Ig-like_dom_sf"/>
</dbReference>
<dbReference type="InterPro" id="IPR013098">
    <property type="entry name" value="Ig_I-set"/>
</dbReference>
<dbReference type="EMBL" id="BLKM01008141">
    <property type="protein sequence ID" value="GFG32582.1"/>
    <property type="molecule type" value="Genomic_DNA"/>
</dbReference>
<feature type="domain" description="Protein kinase" evidence="27">
    <location>
        <begin position="672"/>
        <end position="961"/>
    </location>
</feature>
<dbReference type="GO" id="GO:0046872">
    <property type="term" value="F:metal ion binding"/>
    <property type="evidence" value="ECO:0007669"/>
    <property type="project" value="UniProtKB-KW"/>
</dbReference>
<dbReference type="PRINTS" id="PR00109">
    <property type="entry name" value="TYRKINASE"/>
</dbReference>
<dbReference type="PROSITE" id="PS00109">
    <property type="entry name" value="PROTEIN_KINASE_TYR"/>
    <property type="match status" value="1"/>
</dbReference>
<sequence>MDEIEETVKFKAVQLADAGRYACCIRSEDGTERCHGITLAVYDATTHADFLQDMAAAHVPGVIERREDLPTAGDSYSYKLDPTRKLDEADVMLRANMTAMSLVHELEDTSSNDNDQPTGANNETLHQMAPRFTKPNLMTRTVIEPAGSTAHLNCPAEGNPKPHITWEKDGHEVIDHYAQWSLKMENLSVHDIGNYTCSVCNSLACITFVFELDVIGHHQHKLNLTEAPQNSTVLVGHNVSFHCGVLSGHQYVTWFKGNITSHGNAGSRIYADNREVLVLRNVTFGDEGWYTCVARNSSGVASASAYLHVVDRNLIPLSQLSDQEDSADTETHRAAGEYNETVPQMPPHFTKPGNMNRVVAKPAGNMLRLKCPAEGNPEPNITWTKDGAAPHRLLGNVRYGRRSLILEDLVVSDSGNYTCIVCNLHGCINFTSKVDIIERLHHRPILTEAPKNSTVVVGHNESFRCEVLSDLHPHVEWFRGYYTSLNETETSNVVKLGSPAESPEVLVLNNVSYEDEGWYTCIAGNSLGLAYASAYLHVVDSLEEEPPQMPKLQPTLVNIVAIVLFTLFVAGVVIMIVVFHRLKIKREKMKKLLAIETARAAVVTQWTKKVIVEKQNLANAQNTQEPLLMPVVKIEKQKSHSQMGTTSSGSNHMISEYELPLDTEWEIRRDMLTLGKSLGEGAFGKVVKAEGQNIVKQGVTTIVAVKMLKEGHTDTEMMDLVSEMEMMKMIGKHINIINLLGCCTQDGPLYVVVEYAPHGNLRDFLRQHRPSSGYEPAIGTDLKEKKTLTQKDLVSFAYQVARGMEYLASRRCIHRDLAARNVLVSDDYVLKIADFGLARDIHCHDYYRKTTDGRLPVKWMAPEALFHRVYTTQSDVWSYGILLWEIMTLGGTPYPSVPSVEKLFQLLRSGHRMEKPPCCSLEIYMLMRDCWSYQPNERPTFAELVEDLDRILTITANEEYLDLGLPQLDTPPSSQESTEDEEAFPYLL</sequence>
<dbReference type="InterPro" id="IPR007110">
    <property type="entry name" value="Ig-like_dom"/>
</dbReference>
<dbReference type="PROSITE" id="PS00107">
    <property type="entry name" value="PROTEIN_KINASE_ATP"/>
    <property type="match status" value="1"/>
</dbReference>
<evidence type="ECO:0000256" key="13">
    <source>
        <dbReference type="ARBA" id="ARBA00023137"/>
    </source>
</evidence>
<evidence type="ECO:0000256" key="1">
    <source>
        <dbReference type="ARBA" id="ARBA00004167"/>
    </source>
</evidence>
<evidence type="ECO:0000256" key="23">
    <source>
        <dbReference type="PIRSR" id="PIRSR000615-4"/>
    </source>
</evidence>
<evidence type="ECO:0000256" key="21">
    <source>
        <dbReference type="PIRSR" id="PIRSR000615-2"/>
    </source>
</evidence>
<evidence type="ECO:0000256" key="14">
    <source>
        <dbReference type="ARBA" id="ARBA00023157"/>
    </source>
</evidence>
<dbReference type="SMART" id="SM00408">
    <property type="entry name" value="IGc2"/>
    <property type="match status" value="4"/>
</dbReference>
<feature type="compositionally biased region" description="Acidic residues" evidence="25">
    <location>
        <begin position="977"/>
        <end position="988"/>
    </location>
</feature>
<keyword evidence="17" id="KW-0393">Immunoglobulin domain</keyword>
<dbReference type="PANTHER" id="PTHR24416">
    <property type="entry name" value="TYROSINE-PROTEIN KINASE RECEPTOR"/>
    <property type="match status" value="1"/>
</dbReference>
<feature type="binding site" evidence="21">
    <location>
        <position position="820"/>
    </location>
    <ligand>
        <name>ATP</name>
        <dbReference type="ChEBI" id="CHEBI:30616"/>
    </ligand>
</feature>
<feature type="site" description="Important for interaction with phosphotyrosine-binding proteins" evidence="23">
    <location>
        <position position="960"/>
    </location>
</feature>
<dbReference type="FunFam" id="2.60.40.10:FF:000020">
    <property type="entry name" value="Fibroblast growth factor receptor"/>
    <property type="match status" value="2"/>
</dbReference>
<feature type="domain" description="Ig-like" evidence="28">
    <location>
        <begin position="347"/>
        <end position="435"/>
    </location>
</feature>
<evidence type="ECO:0000256" key="10">
    <source>
        <dbReference type="ARBA" id="ARBA00022840"/>
    </source>
</evidence>
<dbReference type="GO" id="GO:0005886">
    <property type="term" value="C:plasma membrane"/>
    <property type="evidence" value="ECO:0007669"/>
    <property type="project" value="TreeGrafter"/>
</dbReference>
<keyword evidence="22" id="KW-0479">Metal-binding</keyword>
<proteinExistence type="predicted"/>
<evidence type="ECO:0000259" key="28">
    <source>
        <dbReference type="PROSITE" id="PS50835"/>
    </source>
</evidence>
<keyword evidence="16" id="KW-0325">Glycoprotein</keyword>
<evidence type="ECO:0000256" key="18">
    <source>
        <dbReference type="ARBA" id="ARBA00051243"/>
    </source>
</evidence>
<evidence type="ECO:0000256" key="6">
    <source>
        <dbReference type="ARBA" id="ARBA00022729"/>
    </source>
</evidence>
<keyword evidence="11 26" id="KW-1133">Transmembrane helix</keyword>
<dbReference type="SUPFAM" id="SSF56112">
    <property type="entry name" value="Protein kinase-like (PK-like)"/>
    <property type="match status" value="1"/>
</dbReference>
<evidence type="ECO:0000313" key="30">
    <source>
        <dbReference type="Proteomes" id="UP000502823"/>
    </source>
</evidence>
<accession>A0A6L2PN62</accession>
<dbReference type="SMART" id="SM00219">
    <property type="entry name" value="TyrKc"/>
    <property type="match status" value="1"/>
</dbReference>
<evidence type="ECO:0000256" key="11">
    <source>
        <dbReference type="ARBA" id="ARBA00022989"/>
    </source>
</evidence>
<dbReference type="PANTHER" id="PTHR24416:SF550">
    <property type="entry name" value="FIBROBLAST GROWTH FACTOR RECEPTOR HOMOLOG 1-RELATED"/>
    <property type="match status" value="1"/>
</dbReference>
<dbReference type="PIRSF" id="PIRSF000615">
    <property type="entry name" value="TyrPK_CSF1-R"/>
    <property type="match status" value="1"/>
</dbReference>
<keyword evidence="14" id="KW-1015">Disulfide bond</keyword>
<dbReference type="FunFam" id="2.60.40.10:FF:000016">
    <property type="entry name" value="Fibroblast growth factor receptor"/>
    <property type="match status" value="2"/>
</dbReference>